<dbReference type="AlphaFoldDB" id="A0A177CZJ2"/>
<reference evidence="2 3" key="1">
    <citation type="submission" date="2016-05" db="EMBL/GenBank/DDBJ databases">
        <title>Comparative analysis of secretome profiles of manganese(II)-oxidizing ascomycete fungi.</title>
        <authorList>
            <consortium name="DOE Joint Genome Institute"/>
            <person name="Zeiner C.A."/>
            <person name="Purvine S.O."/>
            <person name="Zink E.M."/>
            <person name="Wu S."/>
            <person name="Pasa-Tolic L."/>
            <person name="Chaput D.L."/>
            <person name="Haridas S."/>
            <person name="Grigoriev I.V."/>
            <person name="Santelli C.M."/>
            <person name="Hansel C.M."/>
        </authorList>
    </citation>
    <scope>NUCLEOTIDE SEQUENCE [LARGE SCALE GENOMIC DNA]</scope>
    <source>
        <strain evidence="2 3">AP3s5-JAC2a</strain>
    </source>
</reference>
<evidence type="ECO:0000313" key="2">
    <source>
        <dbReference type="EMBL" id="OAG12377.1"/>
    </source>
</evidence>
<dbReference type="GeneID" id="28760788"/>
<evidence type="ECO:0000313" key="3">
    <source>
        <dbReference type="Proteomes" id="UP000077069"/>
    </source>
</evidence>
<name>A0A177CZJ2_9PLEO</name>
<protein>
    <submittedName>
        <fullName evidence="2">Uncharacterized protein</fullName>
    </submittedName>
</protein>
<dbReference type="InParanoid" id="A0A177CZJ2"/>
<accession>A0A177CZJ2</accession>
<gene>
    <name evidence="2" type="ORF">CC84DRAFT_1159701</name>
</gene>
<evidence type="ECO:0000256" key="1">
    <source>
        <dbReference type="SAM" id="SignalP"/>
    </source>
</evidence>
<dbReference type="RefSeq" id="XP_018042742.1">
    <property type="nucleotide sequence ID" value="XM_018177302.1"/>
</dbReference>
<keyword evidence="1" id="KW-0732">Signal</keyword>
<feature type="signal peptide" evidence="1">
    <location>
        <begin position="1"/>
        <end position="17"/>
    </location>
</feature>
<proteinExistence type="predicted"/>
<organism evidence="2 3">
    <name type="scientific">Paraphaeosphaeria sporulosa</name>
    <dbReference type="NCBI Taxonomy" id="1460663"/>
    <lineage>
        <taxon>Eukaryota</taxon>
        <taxon>Fungi</taxon>
        <taxon>Dikarya</taxon>
        <taxon>Ascomycota</taxon>
        <taxon>Pezizomycotina</taxon>
        <taxon>Dothideomycetes</taxon>
        <taxon>Pleosporomycetidae</taxon>
        <taxon>Pleosporales</taxon>
        <taxon>Massarineae</taxon>
        <taxon>Didymosphaeriaceae</taxon>
        <taxon>Paraphaeosphaeria</taxon>
    </lineage>
</organism>
<keyword evidence="3" id="KW-1185">Reference proteome</keyword>
<dbReference type="OrthoDB" id="3783760at2759"/>
<dbReference type="EMBL" id="KV441548">
    <property type="protein sequence ID" value="OAG12377.1"/>
    <property type="molecule type" value="Genomic_DNA"/>
</dbReference>
<dbReference type="Proteomes" id="UP000077069">
    <property type="component" value="Unassembled WGS sequence"/>
</dbReference>
<sequence>MRLSTAALTLFCAFTTAVPLASKHNIYLATCTRPRSCLLIICDDPDPITAAAFYASGASTAARPTDITTISDPAAAWEGVTRSGRLTTGKLTSAIDKGAKAVAKGEIAGSAKIGAEEYVCFKDGASKFTVQGWEDWSAQKLSCTADYWCASTS</sequence>
<feature type="chain" id="PRO_5008058792" evidence="1">
    <location>
        <begin position="18"/>
        <end position="153"/>
    </location>
</feature>